<dbReference type="EMBL" id="SFCI01002914">
    <property type="protein sequence ID" value="TFY73391.1"/>
    <property type="molecule type" value="Genomic_DNA"/>
</dbReference>
<dbReference type="GO" id="GO:0016491">
    <property type="term" value="F:oxidoreductase activity"/>
    <property type="evidence" value="ECO:0007669"/>
    <property type="project" value="UniProtKB-KW"/>
</dbReference>
<dbReference type="PANTHER" id="PTHR43364">
    <property type="entry name" value="NADH-SPECIFIC METHYLGLYOXAL REDUCTASE-RELATED"/>
    <property type="match status" value="1"/>
</dbReference>
<dbReference type="Pfam" id="PF00248">
    <property type="entry name" value="Aldo_ket_red"/>
    <property type="match status" value="1"/>
</dbReference>
<comment type="similarity">
    <text evidence="2">Belongs to the aldo/keto reductase family. Aldo/keto reductase 2 subfamily.</text>
</comment>
<dbReference type="OrthoDB" id="48988at2759"/>
<dbReference type="STRING" id="135208.A0A4Y9ZHU2"/>
<dbReference type="AlphaFoldDB" id="A0A4Y9ZHU2"/>
<evidence type="ECO:0000256" key="1">
    <source>
        <dbReference type="ARBA" id="ARBA00023002"/>
    </source>
</evidence>
<sequence>MSSRTLDKETLAASDIYKPAQSTSPLGRYRVLSPLAGLRVSPIQLGAMSVGDKWAARGFGAMDKEASFKLLDAFFDAGGNFIDTANVYQDESSEAFLGEWMEARGIRDQIVIATKYTSNYKRHDPSKKQVTFVGNNAKSMRNSVDDSLKKLRTDHIDILYVHWWDWGTSVEEVMTNLHNLVILGKVLYLGISDTPAWVVSKANTYARLTGKTPFCIYQGQWSIMRRSFEREIISMCREEGLAMAPWDVLGGGKLRTDEDEERRRATGEKGRLMISPNWERTEDEKKMSKALEKVAKELGAKSIQAVAIAYVMQKTTHVFPIIGGRKIEHLEANLEALELALSAEQIAYLESILPFDPGFPSWLIGDGTYNHMMLASAAPMDMWPLPQPIKPTSRSA</sequence>
<dbReference type="InterPro" id="IPR050523">
    <property type="entry name" value="AKR_Detox_Biosynth"/>
</dbReference>
<comment type="caution">
    <text evidence="4">The sequence shown here is derived from an EMBL/GenBank/DDBJ whole genome shotgun (WGS) entry which is preliminary data.</text>
</comment>
<keyword evidence="5" id="KW-1185">Reference proteome</keyword>
<feature type="domain" description="NADP-dependent oxidoreductase" evidence="3">
    <location>
        <begin position="42"/>
        <end position="353"/>
    </location>
</feature>
<accession>A0A4Y9ZHU2</accession>
<evidence type="ECO:0000313" key="4">
    <source>
        <dbReference type="EMBL" id="TFY73391.1"/>
    </source>
</evidence>
<reference evidence="4 5" key="1">
    <citation type="submission" date="2019-02" db="EMBL/GenBank/DDBJ databases">
        <title>Genome sequencing of the rare red list fungi Hericium alpestre (H. flagellum).</title>
        <authorList>
            <person name="Buettner E."/>
            <person name="Kellner H."/>
        </authorList>
    </citation>
    <scope>NUCLEOTIDE SEQUENCE [LARGE SCALE GENOMIC DNA]</scope>
    <source>
        <strain evidence="4 5">DSM 108284</strain>
    </source>
</reference>
<gene>
    <name evidence="4" type="ORF">EWM64_g10621</name>
</gene>
<dbReference type="InterPro" id="IPR036812">
    <property type="entry name" value="NAD(P)_OxRdtase_dom_sf"/>
</dbReference>
<evidence type="ECO:0000259" key="3">
    <source>
        <dbReference type="Pfam" id="PF00248"/>
    </source>
</evidence>
<protein>
    <recommendedName>
        <fullName evidence="3">NADP-dependent oxidoreductase domain-containing protein</fullName>
    </recommendedName>
</protein>
<dbReference type="InterPro" id="IPR023210">
    <property type="entry name" value="NADP_OxRdtase_dom"/>
</dbReference>
<organism evidence="4 5">
    <name type="scientific">Hericium alpestre</name>
    <dbReference type="NCBI Taxonomy" id="135208"/>
    <lineage>
        <taxon>Eukaryota</taxon>
        <taxon>Fungi</taxon>
        <taxon>Dikarya</taxon>
        <taxon>Basidiomycota</taxon>
        <taxon>Agaricomycotina</taxon>
        <taxon>Agaricomycetes</taxon>
        <taxon>Russulales</taxon>
        <taxon>Hericiaceae</taxon>
        <taxon>Hericium</taxon>
    </lineage>
</organism>
<evidence type="ECO:0000313" key="5">
    <source>
        <dbReference type="Proteomes" id="UP000298061"/>
    </source>
</evidence>
<dbReference type="SUPFAM" id="SSF51430">
    <property type="entry name" value="NAD(P)-linked oxidoreductase"/>
    <property type="match status" value="1"/>
</dbReference>
<dbReference type="PANTHER" id="PTHR43364:SF2">
    <property type="entry name" value="ARYL-ALCOHOL DEHYDROGENASE AAD10-RELATED"/>
    <property type="match status" value="1"/>
</dbReference>
<proteinExistence type="inferred from homology"/>
<name>A0A4Y9ZHU2_9AGAM</name>
<evidence type="ECO:0000256" key="2">
    <source>
        <dbReference type="ARBA" id="ARBA00038157"/>
    </source>
</evidence>
<dbReference type="Gene3D" id="3.20.20.100">
    <property type="entry name" value="NADP-dependent oxidoreductase domain"/>
    <property type="match status" value="1"/>
</dbReference>
<keyword evidence="1" id="KW-0560">Oxidoreductase</keyword>
<dbReference type="Proteomes" id="UP000298061">
    <property type="component" value="Unassembled WGS sequence"/>
</dbReference>